<feature type="region of interest" description="Disordered" evidence="1">
    <location>
        <begin position="314"/>
        <end position="422"/>
    </location>
</feature>
<keyword evidence="2" id="KW-0812">Transmembrane</keyword>
<gene>
    <name evidence="3" type="ORF">ERS852491_02026</name>
</gene>
<dbReference type="AlphaFoldDB" id="A0A174EP02"/>
<evidence type="ECO:0000256" key="2">
    <source>
        <dbReference type="SAM" id="Phobius"/>
    </source>
</evidence>
<evidence type="ECO:0000313" key="4">
    <source>
        <dbReference type="Proteomes" id="UP000095544"/>
    </source>
</evidence>
<dbReference type="EMBL" id="CYZU01000016">
    <property type="protein sequence ID" value="CUO37680.1"/>
    <property type="molecule type" value="Genomic_DNA"/>
</dbReference>
<protein>
    <recommendedName>
        <fullName evidence="5">Carboxypeptidase regulatory-like domain-containing protein</fullName>
    </recommendedName>
</protein>
<feature type="compositionally biased region" description="Low complexity" evidence="1">
    <location>
        <begin position="326"/>
        <end position="343"/>
    </location>
</feature>
<dbReference type="Proteomes" id="UP000095544">
    <property type="component" value="Unassembled WGS sequence"/>
</dbReference>
<accession>A0A174EP02</accession>
<reference evidence="3 4" key="1">
    <citation type="submission" date="2015-09" db="EMBL/GenBank/DDBJ databases">
        <authorList>
            <consortium name="Pathogen Informatics"/>
        </authorList>
    </citation>
    <scope>NUCLEOTIDE SEQUENCE [LARGE SCALE GENOMIC DNA]</scope>
    <source>
        <strain evidence="3 4">2789STDY5834876</strain>
    </source>
</reference>
<keyword evidence="2" id="KW-0472">Membrane</keyword>
<evidence type="ECO:0008006" key="5">
    <source>
        <dbReference type="Google" id="ProtNLM"/>
    </source>
</evidence>
<evidence type="ECO:0000256" key="1">
    <source>
        <dbReference type="SAM" id="MobiDB-lite"/>
    </source>
</evidence>
<keyword evidence="2" id="KW-1133">Transmembrane helix</keyword>
<feature type="region of interest" description="Disordered" evidence="1">
    <location>
        <begin position="274"/>
        <end position="293"/>
    </location>
</feature>
<proteinExistence type="predicted"/>
<feature type="compositionally biased region" description="Low complexity" evidence="1">
    <location>
        <begin position="352"/>
        <end position="369"/>
    </location>
</feature>
<feature type="transmembrane region" description="Helical" evidence="2">
    <location>
        <begin position="25"/>
        <end position="45"/>
    </location>
</feature>
<dbReference type="STRING" id="39482.ERS852491_02026"/>
<sequence length="568" mass="61384">MSDLYTQLNTSTPDPEEKKGRKWRILLFILFIFMIITTGFAGYILGKGSRFSDNMTGKAIDTIHVTQPGAKIHLGGKIFYSDGSPYAKGTVQIHSEPRKTITDDFGAFVFENTEGGSHTLSIIDSKGNVLAEREVNISKEEIEEGARISLLKDDTYQVEVAVDIKYLEIQVMILKEDGRLYINPDKVTYLTEDGIVVSPTGKADIRSGVVVTPVGNVITTDGTIICGSGDKANHKVIIPSGSLTNMEDGTIQAPDGTQVRPDGTVIHNDTVIYTGGTSMTPDGNKQEPGEGGYQILSDANKVLQVPIGKDTEKLIGANKEPPSRENQGTNVNNQGGNNSVGSTIGANPPSNDTAGSGTTGSDTPGTGTPEPNMPGNDDPGTYTPDPDIPDPDVPGPDVPDPDVPGPDTPKPDEPDNGVKFAGGTSEQLMTAWEQATEIDLFYNRTAGQDDVTLLSPGAEGYYLFRINNDNHFSVSIDLAVSEKDLHLPLEFAIADSRGNLLTSWQAAAGKEEVYTDKITLKKRGEEIYQIKWRWPYHTSDEQDAADTMIGEIKNHSYTVNLHIRAVQQ</sequence>
<name>A0A174EP02_9FIRM</name>
<organism evidence="3 4">
    <name type="scientific">Faecalicatena contorta</name>
    <dbReference type="NCBI Taxonomy" id="39482"/>
    <lineage>
        <taxon>Bacteria</taxon>
        <taxon>Bacillati</taxon>
        <taxon>Bacillota</taxon>
        <taxon>Clostridia</taxon>
        <taxon>Lachnospirales</taxon>
        <taxon>Lachnospiraceae</taxon>
        <taxon>Faecalicatena</taxon>
    </lineage>
</organism>
<feature type="compositionally biased region" description="Pro residues" evidence="1">
    <location>
        <begin position="391"/>
        <end position="408"/>
    </location>
</feature>
<dbReference type="RefSeq" id="WP_055152866.1">
    <property type="nucleotide sequence ID" value="NZ_CYZU01000016.1"/>
</dbReference>
<dbReference type="SUPFAM" id="SSF49478">
    <property type="entry name" value="Cna protein B-type domain"/>
    <property type="match status" value="1"/>
</dbReference>
<dbReference type="OrthoDB" id="2491930at2"/>
<evidence type="ECO:0000313" key="3">
    <source>
        <dbReference type="EMBL" id="CUO37680.1"/>
    </source>
</evidence>